<feature type="domain" description="Aminoacyl-transfer RNA synthetases class-II family profile" evidence="10">
    <location>
        <begin position="23"/>
        <end position="307"/>
    </location>
</feature>
<name>A0A1G1W655_9BACT</name>
<dbReference type="NCBIfam" id="TIGR00442">
    <property type="entry name" value="hisS"/>
    <property type="match status" value="1"/>
</dbReference>
<dbReference type="EMBL" id="MHCP01000028">
    <property type="protein sequence ID" value="OGY23138.1"/>
    <property type="molecule type" value="Genomic_DNA"/>
</dbReference>
<sequence length="402" mass="45210">MTKSSLQTPKGFRDFLPEQSSRRRFVVEKIRGILENFGFEPLETPTLEYAELLKGKYGEEEKLIFEFTDRGGRDVALPYDRTVPLARVLATNQNLSKPFKRYQIQASYRADNPQKGRFREFTQIDFDILGSNSLVADAEVIVASLAATKEVGFEKYILRVNDRKNFQGLPIEAIRAIDKLAKVGEYGVIDQLKRVGYDTKEAKALLKRVKNSSPTKQVKDLFKLLENYKVETDKYAFDPTLARGLDYYTGIVYEIEVEGYPAGSVGGGGRYDDLIGRFANGKTPAVGFAFGLDRLIEAAEELNLLDPYKVSSRVLVTVFNEKLLKESLSLVSLLRKQGVPAEISLDPNDKLEKQLKYADNKGIPYVAILGPEEVKTKTLTLKDLASGEQKNLKIGEVIREIK</sequence>
<comment type="catalytic activity">
    <reaction evidence="7 8">
        <text>tRNA(His) + L-histidine + ATP = L-histidyl-tRNA(His) + AMP + diphosphate + H(+)</text>
        <dbReference type="Rhea" id="RHEA:17313"/>
        <dbReference type="Rhea" id="RHEA-COMP:9665"/>
        <dbReference type="Rhea" id="RHEA-COMP:9689"/>
        <dbReference type="ChEBI" id="CHEBI:15378"/>
        <dbReference type="ChEBI" id="CHEBI:30616"/>
        <dbReference type="ChEBI" id="CHEBI:33019"/>
        <dbReference type="ChEBI" id="CHEBI:57595"/>
        <dbReference type="ChEBI" id="CHEBI:78442"/>
        <dbReference type="ChEBI" id="CHEBI:78527"/>
        <dbReference type="ChEBI" id="CHEBI:456215"/>
        <dbReference type="EC" id="6.1.1.21"/>
    </reaction>
</comment>
<evidence type="ECO:0000256" key="8">
    <source>
        <dbReference type="HAMAP-Rule" id="MF_00127"/>
    </source>
</evidence>
<comment type="caution">
    <text evidence="11">The sequence shown here is derived from an EMBL/GenBank/DDBJ whole genome shotgun (WGS) entry which is preliminary data.</text>
</comment>
<dbReference type="Proteomes" id="UP000176631">
    <property type="component" value="Unassembled WGS sequence"/>
</dbReference>
<dbReference type="InterPro" id="IPR006195">
    <property type="entry name" value="aa-tRNA-synth_II"/>
</dbReference>
<dbReference type="SUPFAM" id="SSF52954">
    <property type="entry name" value="Class II aaRS ABD-related"/>
    <property type="match status" value="1"/>
</dbReference>
<organism evidence="11 12">
    <name type="scientific">Candidatus Woykebacteria bacterium RBG_13_40_15</name>
    <dbReference type="NCBI Taxonomy" id="1802593"/>
    <lineage>
        <taxon>Bacteria</taxon>
        <taxon>Candidatus Woykeibacteriota</taxon>
    </lineage>
</organism>
<evidence type="ECO:0000256" key="9">
    <source>
        <dbReference type="PIRSR" id="PIRSR001549-1"/>
    </source>
</evidence>
<dbReference type="InterPro" id="IPR041715">
    <property type="entry name" value="HisRS-like_core"/>
</dbReference>
<proteinExistence type="inferred from homology"/>
<evidence type="ECO:0000256" key="4">
    <source>
        <dbReference type="ARBA" id="ARBA00022840"/>
    </source>
</evidence>
<evidence type="ECO:0000256" key="3">
    <source>
        <dbReference type="ARBA" id="ARBA00022741"/>
    </source>
</evidence>
<dbReference type="EC" id="6.1.1.21" evidence="8"/>
<keyword evidence="8" id="KW-0963">Cytoplasm</keyword>
<dbReference type="InterPro" id="IPR004516">
    <property type="entry name" value="HisRS/HisZ"/>
</dbReference>
<feature type="binding site" evidence="9">
    <location>
        <position position="243"/>
    </location>
    <ligand>
        <name>L-histidine</name>
        <dbReference type="ChEBI" id="CHEBI:57595"/>
    </ligand>
</feature>
<dbReference type="InterPro" id="IPR033656">
    <property type="entry name" value="HisRS_anticodon"/>
</dbReference>
<dbReference type="Gene3D" id="3.40.50.800">
    <property type="entry name" value="Anticodon-binding domain"/>
    <property type="match status" value="1"/>
</dbReference>
<keyword evidence="3 8" id="KW-0547">Nucleotide-binding</keyword>
<protein>
    <recommendedName>
        <fullName evidence="8">Histidine--tRNA ligase</fullName>
        <ecNumber evidence="8">6.1.1.21</ecNumber>
    </recommendedName>
    <alternativeName>
        <fullName evidence="8">Histidyl-tRNA synthetase</fullName>
        <shortName evidence="8">HisRS</shortName>
    </alternativeName>
</protein>
<dbReference type="GO" id="GO:0004821">
    <property type="term" value="F:histidine-tRNA ligase activity"/>
    <property type="evidence" value="ECO:0007669"/>
    <property type="project" value="UniProtKB-UniRule"/>
</dbReference>
<dbReference type="PIRSF" id="PIRSF001549">
    <property type="entry name" value="His-tRNA_synth"/>
    <property type="match status" value="1"/>
</dbReference>
<keyword evidence="6 8" id="KW-0030">Aminoacyl-tRNA synthetase</keyword>
<dbReference type="Pfam" id="PF13393">
    <property type="entry name" value="tRNA-synt_His"/>
    <property type="match status" value="1"/>
</dbReference>
<dbReference type="STRING" id="1802593.A2172_02040"/>
<feature type="binding site" evidence="9">
    <location>
        <begin position="247"/>
        <end position="248"/>
    </location>
    <ligand>
        <name>L-histidine</name>
        <dbReference type="ChEBI" id="CHEBI:57595"/>
    </ligand>
</feature>
<feature type="binding site" evidence="9">
    <location>
        <position position="123"/>
    </location>
    <ligand>
        <name>L-histidine</name>
        <dbReference type="ChEBI" id="CHEBI:57595"/>
    </ligand>
</feature>
<dbReference type="Gene3D" id="3.30.930.10">
    <property type="entry name" value="Bira Bifunctional Protein, Domain 2"/>
    <property type="match status" value="1"/>
</dbReference>
<dbReference type="SUPFAM" id="SSF55681">
    <property type="entry name" value="Class II aaRS and biotin synthetases"/>
    <property type="match status" value="1"/>
</dbReference>
<dbReference type="HAMAP" id="MF_00127">
    <property type="entry name" value="His_tRNA_synth"/>
    <property type="match status" value="1"/>
</dbReference>
<comment type="similarity">
    <text evidence="1 8">Belongs to the class-II aminoacyl-tRNA synthetase family.</text>
</comment>
<dbReference type="PROSITE" id="PS50862">
    <property type="entry name" value="AA_TRNA_LIGASE_II"/>
    <property type="match status" value="1"/>
</dbReference>
<keyword evidence="5 8" id="KW-0648">Protein biosynthesis</keyword>
<evidence type="ECO:0000256" key="7">
    <source>
        <dbReference type="ARBA" id="ARBA00047639"/>
    </source>
</evidence>
<dbReference type="PANTHER" id="PTHR11476:SF7">
    <property type="entry name" value="HISTIDINE--TRNA LIGASE"/>
    <property type="match status" value="1"/>
</dbReference>
<evidence type="ECO:0000256" key="2">
    <source>
        <dbReference type="ARBA" id="ARBA00022598"/>
    </source>
</evidence>
<dbReference type="GO" id="GO:0005737">
    <property type="term" value="C:cytoplasm"/>
    <property type="evidence" value="ECO:0007669"/>
    <property type="project" value="UniProtKB-SubCell"/>
</dbReference>
<dbReference type="GO" id="GO:0005524">
    <property type="term" value="F:ATP binding"/>
    <property type="evidence" value="ECO:0007669"/>
    <property type="project" value="UniProtKB-UniRule"/>
</dbReference>
<comment type="subunit">
    <text evidence="8">Homodimer.</text>
</comment>
<evidence type="ECO:0000256" key="1">
    <source>
        <dbReference type="ARBA" id="ARBA00008226"/>
    </source>
</evidence>
<dbReference type="InterPro" id="IPR015807">
    <property type="entry name" value="His-tRNA-ligase"/>
</dbReference>
<dbReference type="InterPro" id="IPR045864">
    <property type="entry name" value="aa-tRNA-synth_II/BPL/LPL"/>
</dbReference>
<reference evidence="11 12" key="1">
    <citation type="journal article" date="2016" name="Nat. Commun.">
        <title>Thousands of microbial genomes shed light on interconnected biogeochemical processes in an aquifer system.</title>
        <authorList>
            <person name="Anantharaman K."/>
            <person name="Brown C.T."/>
            <person name="Hug L.A."/>
            <person name="Sharon I."/>
            <person name="Castelle C.J."/>
            <person name="Probst A.J."/>
            <person name="Thomas B.C."/>
            <person name="Singh A."/>
            <person name="Wilkins M.J."/>
            <person name="Karaoz U."/>
            <person name="Brodie E.L."/>
            <person name="Williams K.H."/>
            <person name="Hubbard S.S."/>
            <person name="Banfield J.F."/>
        </authorList>
    </citation>
    <scope>NUCLEOTIDE SEQUENCE [LARGE SCALE GENOMIC DNA]</scope>
</reference>
<dbReference type="AlphaFoldDB" id="A0A1G1W655"/>
<evidence type="ECO:0000313" key="12">
    <source>
        <dbReference type="Proteomes" id="UP000176631"/>
    </source>
</evidence>
<dbReference type="CDD" id="cd00773">
    <property type="entry name" value="HisRS-like_core"/>
    <property type="match status" value="1"/>
</dbReference>
<evidence type="ECO:0000256" key="6">
    <source>
        <dbReference type="ARBA" id="ARBA00023146"/>
    </source>
</evidence>
<dbReference type="Pfam" id="PF03129">
    <property type="entry name" value="HGTP_anticodon"/>
    <property type="match status" value="1"/>
</dbReference>
<dbReference type="PANTHER" id="PTHR11476">
    <property type="entry name" value="HISTIDYL-TRNA SYNTHETASE"/>
    <property type="match status" value="1"/>
</dbReference>
<feature type="binding site" evidence="9">
    <location>
        <position position="109"/>
    </location>
    <ligand>
        <name>L-histidine</name>
        <dbReference type="ChEBI" id="CHEBI:57595"/>
    </ligand>
</feature>
<evidence type="ECO:0000256" key="5">
    <source>
        <dbReference type="ARBA" id="ARBA00022917"/>
    </source>
</evidence>
<dbReference type="GO" id="GO:0006427">
    <property type="term" value="P:histidyl-tRNA aminoacylation"/>
    <property type="evidence" value="ECO:0007669"/>
    <property type="project" value="UniProtKB-UniRule"/>
</dbReference>
<evidence type="ECO:0000259" key="10">
    <source>
        <dbReference type="PROSITE" id="PS50862"/>
    </source>
</evidence>
<dbReference type="CDD" id="cd00859">
    <property type="entry name" value="HisRS_anticodon"/>
    <property type="match status" value="1"/>
</dbReference>
<keyword evidence="2 8" id="KW-0436">Ligase</keyword>
<keyword evidence="4 8" id="KW-0067">ATP-binding</keyword>
<accession>A0A1G1W655</accession>
<dbReference type="InterPro" id="IPR036621">
    <property type="entry name" value="Anticodon-bd_dom_sf"/>
</dbReference>
<comment type="subcellular location">
    <subcellularLocation>
        <location evidence="8">Cytoplasm</location>
    </subcellularLocation>
</comment>
<gene>
    <name evidence="8" type="primary">hisS</name>
    <name evidence="11" type="ORF">A2172_02040</name>
</gene>
<dbReference type="InterPro" id="IPR004154">
    <property type="entry name" value="Anticodon-bd"/>
</dbReference>
<feature type="binding site" evidence="9">
    <location>
        <position position="127"/>
    </location>
    <ligand>
        <name>L-histidine</name>
        <dbReference type="ChEBI" id="CHEBI:57595"/>
    </ligand>
</feature>
<feature type="binding site" evidence="9">
    <location>
        <begin position="80"/>
        <end position="82"/>
    </location>
    <ligand>
        <name>L-histidine</name>
        <dbReference type="ChEBI" id="CHEBI:57595"/>
    </ligand>
</feature>
<evidence type="ECO:0000313" key="11">
    <source>
        <dbReference type="EMBL" id="OGY23138.1"/>
    </source>
</evidence>